<proteinExistence type="predicted"/>
<dbReference type="HOGENOM" id="CLU_1415228_0_0_1"/>
<evidence type="ECO:0000313" key="2">
    <source>
        <dbReference type="EMBL" id="EQL03145.1"/>
    </source>
</evidence>
<feature type="region of interest" description="Disordered" evidence="1">
    <location>
        <begin position="15"/>
        <end position="102"/>
    </location>
</feature>
<reference evidence="2 3" key="1">
    <citation type="journal article" date="2013" name="Chin. Sci. Bull.">
        <title>Genome survey uncovers the secrets of sex and lifestyle in caterpillar fungus.</title>
        <authorList>
            <person name="Hu X."/>
            <person name="Zhang Y."/>
            <person name="Xiao G."/>
            <person name="Zheng P."/>
            <person name="Xia Y."/>
            <person name="Zhang X."/>
            <person name="St Leger R.J."/>
            <person name="Liu X."/>
            <person name="Wang C."/>
        </authorList>
    </citation>
    <scope>NUCLEOTIDE SEQUENCE [LARGE SCALE GENOMIC DNA]</scope>
    <source>
        <strain evidence="3">Co18 / CGMCC 3.14243</strain>
        <tissue evidence="2">Fruit-body</tissue>
    </source>
</reference>
<protein>
    <submittedName>
        <fullName evidence="2">Uncharacterized protein</fullName>
    </submittedName>
</protein>
<gene>
    <name evidence="2" type="ORF">OCS_01142</name>
</gene>
<feature type="compositionally biased region" description="Polar residues" evidence="1">
    <location>
        <begin position="18"/>
        <end position="36"/>
    </location>
</feature>
<evidence type="ECO:0000256" key="1">
    <source>
        <dbReference type="SAM" id="MobiDB-lite"/>
    </source>
</evidence>
<name>T5ACI1_OPHSC</name>
<feature type="region of interest" description="Disordered" evidence="1">
    <location>
        <begin position="138"/>
        <end position="170"/>
    </location>
</feature>
<dbReference type="OrthoDB" id="4936413at2759"/>
<accession>T5ACI1</accession>
<sequence>MARPRLDKRANACVFCDPTSTTPPQDCNHQKATSGGSHAAESRAESSVTRATLRVRQVERSLAQKKAEEELEASMRAGEASQTPWGGPASPEDGEAQVGWENARDCSSPECRGCLWRDRYMDLRGEMEKWKTELNSCDADEALGGGRPSQRDKGVEDGVAQQGTPDDVDMEGLTIVVHMRHRDDLVITTDLRGASWSGTRGQGRRD</sequence>
<organism evidence="2 3">
    <name type="scientific">Ophiocordyceps sinensis (strain Co18 / CGMCC 3.14243)</name>
    <name type="common">Yarsagumba caterpillar fungus</name>
    <name type="synonym">Hirsutella sinensis</name>
    <dbReference type="NCBI Taxonomy" id="911162"/>
    <lineage>
        <taxon>Eukaryota</taxon>
        <taxon>Fungi</taxon>
        <taxon>Dikarya</taxon>
        <taxon>Ascomycota</taxon>
        <taxon>Pezizomycotina</taxon>
        <taxon>Sordariomycetes</taxon>
        <taxon>Hypocreomycetidae</taxon>
        <taxon>Hypocreales</taxon>
        <taxon>Ophiocordycipitaceae</taxon>
        <taxon>Ophiocordyceps</taxon>
    </lineage>
</organism>
<dbReference type="AlphaFoldDB" id="T5ACI1"/>
<evidence type="ECO:0000313" key="3">
    <source>
        <dbReference type="Proteomes" id="UP000019374"/>
    </source>
</evidence>
<dbReference type="EMBL" id="KE652231">
    <property type="protein sequence ID" value="EQL03145.1"/>
    <property type="molecule type" value="Genomic_DNA"/>
</dbReference>
<dbReference type="Proteomes" id="UP000019374">
    <property type="component" value="Unassembled WGS sequence"/>
</dbReference>